<keyword evidence="3" id="KW-1185">Reference proteome</keyword>
<feature type="region of interest" description="Disordered" evidence="1">
    <location>
        <begin position="109"/>
        <end position="208"/>
    </location>
</feature>
<evidence type="ECO:0000256" key="1">
    <source>
        <dbReference type="SAM" id="MobiDB-lite"/>
    </source>
</evidence>
<dbReference type="Proteomes" id="UP000709295">
    <property type="component" value="Unassembled WGS sequence"/>
</dbReference>
<name>A0A8J5J1N7_9STRA</name>
<feature type="non-terminal residue" evidence="2">
    <location>
        <position position="1"/>
    </location>
</feature>
<evidence type="ECO:0000313" key="2">
    <source>
        <dbReference type="EMBL" id="KAG6952044.1"/>
    </source>
</evidence>
<comment type="caution">
    <text evidence="2">The sequence shown here is derived from an EMBL/GenBank/DDBJ whole genome shotgun (WGS) entry which is preliminary data.</text>
</comment>
<sequence length="283" mass="27993">AASACSVSGSAVVGAVWTAYSEPATVAACATSTCLAASSSAAASAVCSASADLAASAILSADVGSATGAVCTTGVESTASASPTTCPYEVTSVVSATGAVPIDVSDASSVSSVRAYPTPNGSNRGHFAPASQAATSNAGPSRGSSPQGLGGLPSQSYGSQGHGAPSLSYPADQSAVYGAQSQSSPVTPSMSNNGVSSQMYTSQPEGSTRAPMTAIATYGGCMLNGVPGTPGFRFGNPVFQPMAWAEIARQQRALQNQLKYMQLKEAPQMPATSAPTLVGFRRL</sequence>
<accession>A0A8J5J1N7</accession>
<dbReference type="EMBL" id="JAENGY010001143">
    <property type="protein sequence ID" value="KAG6952044.1"/>
    <property type="molecule type" value="Genomic_DNA"/>
</dbReference>
<feature type="compositionally biased region" description="Low complexity" evidence="1">
    <location>
        <begin position="139"/>
        <end position="156"/>
    </location>
</feature>
<proteinExistence type="predicted"/>
<gene>
    <name evidence="2" type="ORF">JG688_00013451</name>
</gene>
<feature type="compositionally biased region" description="Polar residues" evidence="1">
    <location>
        <begin position="179"/>
        <end position="206"/>
    </location>
</feature>
<dbReference type="AlphaFoldDB" id="A0A8J5J1N7"/>
<evidence type="ECO:0000313" key="3">
    <source>
        <dbReference type="Proteomes" id="UP000709295"/>
    </source>
</evidence>
<organism evidence="2 3">
    <name type="scientific">Phytophthora aleatoria</name>
    <dbReference type="NCBI Taxonomy" id="2496075"/>
    <lineage>
        <taxon>Eukaryota</taxon>
        <taxon>Sar</taxon>
        <taxon>Stramenopiles</taxon>
        <taxon>Oomycota</taxon>
        <taxon>Peronosporomycetes</taxon>
        <taxon>Peronosporales</taxon>
        <taxon>Peronosporaceae</taxon>
        <taxon>Phytophthora</taxon>
    </lineage>
</organism>
<protein>
    <submittedName>
        <fullName evidence="2">Uncharacterized protein</fullName>
    </submittedName>
</protein>
<reference evidence="2" key="1">
    <citation type="submission" date="2021-01" db="EMBL/GenBank/DDBJ databases">
        <title>Phytophthora aleatoria, a newly-described species from Pinus radiata is distinct from Phytophthora cactorum isolates based on comparative genomics.</title>
        <authorList>
            <person name="Mcdougal R."/>
            <person name="Panda P."/>
            <person name="Williams N."/>
            <person name="Studholme D.J."/>
        </authorList>
    </citation>
    <scope>NUCLEOTIDE SEQUENCE</scope>
    <source>
        <strain evidence="2">NZFS 4037</strain>
    </source>
</reference>